<name>A0A2B9DK01_BACCE</name>
<proteinExistence type="predicted"/>
<feature type="domain" description="Glycosyltransferase 2-like" evidence="1">
    <location>
        <begin position="5"/>
        <end position="168"/>
    </location>
</feature>
<evidence type="ECO:0000259" key="1">
    <source>
        <dbReference type="Pfam" id="PF00535"/>
    </source>
</evidence>
<dbReference type="CDD" id="cd00761">
    <property type="entry name" value="Glyco_tranf_GTA_type"/>
    <property type="match status" value="1"/>
</dbReference>
<dbReference type="Proteomes" id="UP000222054">
    <property type="component" value="Unassembled WGS sequence"/>
</dbReference>
<dbReference type="SUPFAM" id="SSF53448">
    <property type="entry name" value="Nucleotide-diphospho-sugar transferases"/>
    <property type="match status" value="1"/>
</dbReference>
<dbReference type="Gene3D" id="3.90.550.10">
    <property type="entry name" value="Spore Coat Polysaccharide Biosynthesis Protein SpsA, Chain A"/>
    <property type="match status" value="1"/>
</dbReference>
<evidence type="ECO:0000313" key="3">
    <source>
        <dbReference type="Proteomes" id="UP000222054"/>
    </source>
</evidence>
<reference evidence="2 3" key="1">
    <citation type="submission" date="2017-09" db="EMBL/GenBank/DDBJ databases">
        <title>Large-scale bioinformatics analysis of Bacillus genomes uncovers conserved roles of natural products in bacterial physiology.</title>
        <authorList>
            <consortium name="Agbiome Team Llc"/>
            <person name="Bleich R.M."/>
            <person name="Grubbs K.J."/>
            <person name="Santa Maria K.C."/>
            <person name="Allen S.E."/>
            <person name="Farag S."/>
            <person name="Shank E.A."/>
            <person name="Bowers A."/>
        </authorList>
    </citation>
    <scope>NUCLEOTIDE SEQUENCE [LARGE SCALE GENOMIC DNA]</scope>
    <source>
        <strain evidence="2 3">AFS053130</strain>
    </source>
</reference>
<dbReference type="Pfam" id="PF00535">
    <property type="entry name" value="Glycos_transf_2"/>
    <property type="match status" value="1"/>
</dbReference>
<dbReference type="GO" id="GO:0016740">
    <property type="term" value="F:transferase activity"/>
    <property type="evidence" value="ECO:0007669"/>
    <property type="project" value="UniProtKB-KW"/>
</dbReference>
<keyword evidence="2" id="KW-0808">Transferase</keyword>
<dbReference type="EMBL" id="NUHO01000144">
    <property type="protein sequence ID" value="PGM88885.1"/>
    <property type="molecule type" value="Genomic_DNA"/>
</dbReference>
<protein>
    <submittedName>
        <fullName evidence="2">Glycosyl transferase</fullName>
    </submittedName>
</protein>
<dbReference type="InterPro" id="IPR029044">
    <property type="entry name" value="Nucleotide-diphossugar_trans"/>
</dbReference>
<accession>A0A2B9DK01</accession>
<gene>
    <name evidence="2" type="ORF">CN958_25530</name>
</gene>
<dbReference type="InterPro" id="IPR001173">
    <property type="entry name" value="Glyco_trans_2-like"/>
</dbReference>
<evidence type="ECO:0000313" key="2">
    <source>
        <dbReference type="EMBL" id="PGM88885.1"/>
    </source>
</evidence>
<dbReference type="InterPro" id="IPR050834">
    <property type="entry name" value="Glycosyltransf_2"/>
</dbReference>
<dbReference type="PANTHER" id="PTHR43685:SF2">
    <property type="entry name" value="GLYCOSYLTRANSFERASE 2-LIKE DOMAIN-CONTAINING PROTEIN"/>
    <property type="match status" value="1"/>
</dbReference>
<comment type="caution">
    <text evidence="2">The sequence shown here is derived from an EMBL/GenBank/DDBJ whole genome shotgun (WGS) entry which is preliminary data.</text>
</comment>
<dbReference type="RefSeq" id="WP_098778883.1">
    <property type="nucleotide sequence ID" value="NZ_NUHO01000144.1"/>
</dbReference>
<dbReference type="PANTHER" id="PTHR43685">
    <property type="entry name" value="GLYCOSYLTRANSFERASE"/>
    <property type="match status" value="1"/>
</dbReference>
<organism evidence="2 3">
    <name type="scientific">Bacillus cereus</name>
    <dbReference type="NCBI Taxonomy" id="1396"/>
    <lineage>
        <taxon>Bacteria</taxon>
        <taxon>Bacillati</taxon>
        <taxon>Bacillota</taxon>
        <taxon>Bacilli</taxon>
        <taxon>Bacillales</taxon>
        <taxon>Bacillaceae</taxon>
        <taxon>Bacillus</taxon>
        <taxon>Bacillus cereus group</taxon>
    </lineage>
</organism>
<dbReference type="AlphaFoldDB" id="A0A2B9DK01"/>
<sequence>MPKITVIMTSYNKPTFVEKSILSVLNQTFQDFELFIMDDDSNELTQKVIQPFINKKNVHFYKSNVAHISERTKKVRYAALINEALKHAKGEYITYITDDNQYEKERLKMMSSYLDENKDVQIVYSASKTIHLDESDLPIKTVERPAKKVTNNAPCAIDHCSIMHRSSVLPILEKRWSTYWDEDPQFYRIGDARFFWRLNHYWGFYPLDEILDINYITSHSIHAQLFAEEKNEFVQLLPSQRTCKELREDLRKKRG</sequence>